<dbReference type="Proteomes" id="UP001501747">
    <property type="component" value="Unassembled WGS sequence"/>
</dbReference>
<dbReference type="Gene3D" id="1.10.10.10">
    <property type="entry name" value="Winged helix-like DNA-binding domain superfamily/Winged helix DNA-binding domain"/>
    <property type="match status" value="1"/>
</dbReference>
<comment type="similarity">
    <text evidence="1">In the C-terminal section; belongs to the class-I pyridoxal-phosphate-dependent aminotransferase family.</text>
</comment>
<dbReference type="Pfam" id="PF00392">
    <property type="entry name" value="GntR"/>
    <property type="match status" value="1"/>
</dbReference>
<evidence type="ECO:0000259" key="6">
    <source>
        <dbReference type="PROSITE" id="PS50949"/>
    </source>
</evidence>
<dbReference type="EMBL" id="BAABAL010000013">
    <property type="protein sequence ID" value="GAA4011930.1"/>
    <property type="molecule type" value="Genomic_DNA"/>
</dbReference>
<keyword evidence="7" id="KW-0808">Transferase</keyword>
<keyword evidence="4" id="KW-0238">DNA-binding</keyword>
<gene>
    <name evidence="7" type="ORF">GCM10022247_38120</name>
</gene>
<proteinExistence type="inferred from homology"/>
<dbReference type="InterPro" id="IPR000524">
    <property type="entry name" value="Tscrpt_reg_HTH_GntR"/>
</dbReference>
<dbReference type="Pfam" id="PF00155">
    <property type="entry name" value="Aminotran_1_2"/>
    <property type="match status" value="1"/>
</dbReference>
<dbReference type="SMART" id="SM00345">
    <property type="entry name" value="HTH_GNTR"/>
    <property type="match status" value="1"/>
</dbReference>
<keyword evidence="5" id="KW-0804">Transcription</keyword>
<feature type="domain" description="HTH gntR-type" evidence="6">
    <location>
        <begin position="12"/>
        <end position="80"/>
    </location>
</feature>
<dbReference type="Gene3D" id="3.40.640.10">
    <property type="entry name" value="Type I PLP-dependent aspartate aminotransferase-like (Major domain)"/>
    <property type="match status" value="1"/>
</dbReference>
<dbReference type="InterPro" id="IPR015421">
    <property type="entry name" value="PyrdxlP-dep_Trfase_major"/>
</dbReference>
<dbReference type="SUPFAM" id="SSF53383">
    <property type="entry name" value="PLP-dependent transferases"/>
    <property type="match status" value="1"/>
</dbReference>
<organism evidence="7 8">
    <name type="scientific">Allokutzneria multivorans</name>
    <dbReference type="NCBI Taxonomy" id="1142134"/>
    <lineage>
        <taxon>Bacteria</taxon>
        <taxon>Bacillati</taxon>
        <taxon>Actinomycetota</taxon>
        <taxon>Actinomycetes</taxon>
        <taxon>Pseudonocardiales</taxon>
        <taxon>Pseudonocardiaceae</taxon>
        <taxon>Allokutzneria</taxon>
    </lineage>
</organism>
<name>A0ABP7SHY0_9PSEU</name>
<dbReference type="InterPro" id="IPR036388">
    <property type="entry name" value="WH-like_DNA-bd_sf"/>
</dbReference>
<dbReference type="InterPro" id="IPR015424">
    <property type="entry name" value="PyrdxlP-dep_Trfase"/>
</dbReference>
<dbReference type="CDD" id="cd00609">
    <property type="entry name" value="AAT_like"/>
    <property type="match status" value="1"/>
</dbReference>
<protein>
    <submittedName>
        <fullName evidence="7">PLP-dependent aminotransferase family protein</fullName>
    </submittedName>
</protein>
<evidence type="ECO:0000313" key="7">
    <source>
        <dbReference type="EMBL" id="GAA4011930.1"/>
    </source>
</evidence>
<keyword evidence="3" id="KW-0805">Transcription regulation</keyword>
<evidence type="ECO:0000256" key="5">
    <source>
        <dbReference type="ARBA" id="ARBA00023163"/>
    </source>
</evidence>
<dbReference type="PROSITE" id="PS50949">
    <property type="entry name" value="HTH_GNTR"/>
    <property type="match status" value="1"/>
</dbReference>
<evidence type="ECO:0000256" key="4">
    <source>
        <dbReference type="ARBA" id="ARBA00023125"/>
    </source>
</evidence>
<dbReference type="PRINTS" id="PR00035">
    <property type="entry name" value="HTHGNTR"/>
</dbReference>
<accession>A0ABP7SHY0</accession>
<dbReference type="CDD" id="cd07377">
    <property type="entry name" value="WHTH_GntR"/>
    <property type="match status" value="1"/>
</dbReference>
<comment type="caution">
    <text evidence="7">The sequence shown here is derived from an EMBL/GenBank/DDBJ whole genome shotgun (WGS) entry which is preliminary data.</text>
</comment>
<dbReference type="InterPro" id="IPR004839">
    <property type="entry name" value="Aminotransferase_I/II_large"/>
</dbReference>
<evidence type="ECO:0000256" key="1">
    <source>
        <dbReference type="ARBA" id="ARBA00005384"/>
    </source>
</evidence>
<keyword evidence="7" id="KW-0032">Aminotransferase</keyword>
<keyword evidence="2" id="KW-0663">Pyridoxal phosphate</keyword>
<dbReference type="InterPro" id="IPR051446">
    <property type="entry name" value="HTH_trans_reg/aminotransferase"/>
</dbReference>
<evidence type="ECO:0000256" key="3">
    <source>
        <dbReference type="ARBA" id="ARBA00023015"/>
    </source>
</evidence>
<evidence type="ECO:0000313" key="8">
    <source>
        <dbReference type="Proteomes" id="UP001501747"/>
    </source>
</evidence>
<sequence length="475" mass="51608">MVDVHISLAGPGDLTSRIYRQLLDAILDGRLRPGDRLPPTRELARRLQVARSTVAVAYDRLAAEGYVAARVGAGTFVENTPIRPRRRSASSDSAVRARPLWTELERVEDEPGPPPVHDFRLGTPDTGLFPYAAWRRLVASELRASTVRAISGYNDSAGHAGLREAVARYVGVSRSVRADADDVVLTHGAQQALDLIGRVLIEPGDPVAVEEPGYPAARLLFRSLGAKVVGVPVDDEGLIVAALPASARIVYVTPSHQFPLGMPMSAARRAELLDWAERHDSVIVEDDYDSEFRYGEHPLDPVQRLDRTGRVIYVGTFSKTLLPVLRLGFLVAPGPLLPALRTAKRLTDWHGESISQAALAGLVDCGELSRHVRRATRVYASRRELILTGLRDELAEWLDPVESLAGLHMAARLRPGTDIDVEAVRARARQRGVAVESLASYCDGGIGERGLAFGYGAATGITEGMRLLAECFTHA</sequence>
<dbReference type="InterPro" id="IPR036390">
    <property type="entry name" value="WH_DNA-bd_sf"/>
</dbReference>
<reference evidence="8" key="1">
    <citation type="journal article" date="2019" name="Int. J. Syst. Evol. Microbiol.">
        <title>The Global Catalogue of Microorganisms (GCM) 10K type strain sequencing project: providing services to taxonomists for standard genome sequencing and annotation.</title>
        <authorList>
            <consortium name="The Broad Institute Genomics Platform"/>
            <consortium name="The Broad Institute Genome Sequencing Center for Infectious Disease"/>
            <person name="Wu L."/>
            <person name="Ma J."/>
        </authorList>
    </citation>
    <scope>NUCLEOTIDE SEQUENCE [LARGE SCALE GENOMIC DNA]</scope>
    <source>
        <strain evidence="8">JCM 17342</strain>
    </source>
</reference>
<dbReference type="SUPFAM" id="SSF46785">
    <property type="entry name" value="Winged helix' DNA-binding domain"/>
    <property type="match status" value="1"/>
</dbReference>
<dbReference type="GO" id="GO:0008483">
    <property type="term" value="F:transaminase activity"/>
    <property type="evidence" value="ECO:0007669"/>
    <property type="project" value="UniProtKB-KW"/>
</dbReference>
<dbReference type="PANTHER" id="PTHR46577:SF1">
    <property type="entry name" value="HTH-TYPE TRANSCRIPTIONAL REGULATORY PROTEIN GABR"/>
    <property type="match status" value="1"/>
</dbReference>
<keyword evidence="8" id="KW-1185">Reference proteome</keyword>
<evidence type="ECO:0000256" key="2">
    <source>
        <dbReference type="ARBA" id="ARBA00022898"/>
    </source>
</evidence>
<dbReference type="PANTHER" id="PTHR46577">
    <property type="entry name" value="HTH-TYPE TRANSCRIPTIONAL REGULATORY PROTEIN GABR"/>
    <property type="match status" value="1"/>
</dbReference>